<name>A0ABQ5M083_9RHOB</name>
<dbReference type="PIRSF" id="PIRSF028451">
    <property type="entry name" value="UCP028451"/>
    <property type="match status" value="1"/>
</dbReference>
<dbReference type="RefSeq" id="WP_281844091.1">
    <property type="nucleotide sequence ID" value="NZ_BROH01000021.1"/>
</dbReference>
<reference evidence="1" key="1">
    <citation type="journal article" date="2023" name="Int. J. Syst. Evol. Microbiol.">
        <title>Sinisalibacter aestuarii sp. nov., isolated from estuarine sediment of the Arakawa River.</title>
        <authorList>
            <person name="Arafat S.T."/>
            <person name="Hirano S."/>
            <person name="Sato A."/>
            <person name="Takeuchi K."/>
            <person name="Yasuda T."/>
            <person name="Terahara T."/>
            <person name="Hamada M."/>
            <person name="Kobayashi T."/>
        </authorList>
    </citation>
    <scope>NUCLEOTIDE SEQUENCE</scope>
    <source>
        <strain evidence="1">B-399</strain>
    </source>
</reference>
<gene>
    <name evidence="1" type="ORF">STA1M1_40740</name>
</gene>
<dbReference type="Pfam" id="PF09365">
    <property type="entry name" value="DUF2461"/>
    <property type="match status" value="1"/>
</dbReference>
<dbReference type="NCBIfam" id="TIGR02453">
    <property type="entry name" value="TIGR02453 family protein"/>
    <property type="match status" value="1"/>
</dbReference>
<comment type="caution">
    <text evidence="1">The sequence shown here is derived from an EMBL/GenBank/DDBJ whole genome shotgun (WGS) entry which is preliminary data.</text>
</comment>
<dbReference type="InterPro" id="IPR015996">
    <property type="entry name" value="UCP028451"/>
</dbReference>
<evidence type="ECO:0000313" key="2">
    <source>
        <dbReference type="Proteomes" id="UP001144205"/>
    </source>
</evidence>
<sequence>MAPQDRLIPDALGFFDALAAHNSRDWFAAHKDEYEAAVKRPADALLRETGDWLAAETGVAQAAKLYRIHRDLRFSKDKTPYNTHLHLQWSDPARGICHLFGVSRDYVCAGVGAMAFSAPALERWRGAVGADGAEIAAEIAAMTGTGHRLDPPALKRVPAPYPQDHAQGALLRHKGIVLWHDFTDAERNDPAAALRAAFTRLAPFRKALATVLG</sequence>
<dbReference type="InterPro" id="IPR012808">
    <property type="entry name" value="CHP02453"/>
</dbReference>
<proteinExistence type="predicted"/>
<dbReference type="EMBL" id="BROH01000021">
    <property type="protein sequence ID" value="GKY90205.1"/>
    <property type="molecule type" value="Genomic_DNA"/>
</dbReference>
<dbReference type="PANTHER" id="PTHR36452">
    <property type="entry name" value="CHROMOSOME 12, WHOLE GENOME SHOTGUN SEQUENCE"/>
    <property type="match status" value="1"/>
</dbReference>
<protein>
    <submittedName>
        <fullName evidence="1">TIGR02453 family protein</fullName>
    </submittedName>
</protein>
<keyword evidence="2" id="KW-1185">Reference proteome</keyword>
<organism evidence="1 2">
    <name type="scientific">Sinisalibacter aestuarii</name>
    <dbReference type="NCBI Taxonomy" id="2949426"/>
    <lineage>
        <taxon>Bacteria</taxon>
        <taxon>Pseudomonadati</taxon>
        <taxon>Pseudomonadota</taxon>
        <taxon>Alphaproteobacteria</taxon>
        <taxon>Rhodobacterales</taxon>
        <taxon>Roseobacteraceae</taxon>
        <taxon>Sinisalibacter</taxon>
    </lineage>
</organism>
<accession>A0ABQ5M083</accession>
<dbReference type="Proteomes" id="UP001144205">
    <property type="component" value="Unassembled WGS sequence"/>
</dbReference>
<evidence type="ECO:0000313" key="1">
    <source>
        <dbReference type="EMBL" id="GKY90205.1"/>
    </source>
</evidence>
<dbReference type="PANTHER" id="PTHR36452:SF1">
    <property type="entry name" value="DUF2461 DOMAIN-CONTAINING PROTEIN"/>
    <property type="match status" value="1"/>
</dbReference>